<accession>A0A2T1NDB9</accession>
<keyword evidence="3" id="KW-1185">Reference proteome</keyword>
<reference evidence="2 3" key="1">
    <citation type="submission" date="2018-03" db="EMBL/GenBank/DDBJ databases">
        <title>Mesoflavibacter sp. HG37 and Mesoflavibacter sp. HG96 sp.nov., two marine bacteria isolated from seawater of Western Pacific Ocean.</title>
        <authorList>
            <person name="Cheng H."/>
            <person name="Wu Y.-H."/>
            <person name="Guo L.-L."/>
            <person name="Xu X.-W."/>
        </authorList>
    </citation>
    <scope>NUCLEOTIDE SEQUENCE [LARGE SCALE GENOMIC DNA]</scope>
    <source>
        <strain evidence="2 3">KCTC 32269</strain>
    </source>
</reference>
<evidence type="ECO:0000313" key="3">
    <source>
        <dbReference type="Proteomes" id="UP000238426"/>
    </source>
</evidence>
<evidence type="ECO:0000256" key="1">
    <source>
        <dbReference type="SAM" id="SignalP"/>
    </source>
</evidence>
<gene>
    <name evidence="2" type="ORF">C7H52_03810</name>
</gene>
<evidence type="ECO:0000313" key="2">
    <source>
        <dbReference type="EMBL" id="PSG90418.1"/>
    </source>
</evidence>
<dbReference type="EMBL" id="PXOQ01000007">
    <property type="protein sequence ID" value="PSG90418.1"/>
    <property type="molecule type" value="Genomic_DNA"/>
</dbReference>
<dbReference type="Proteomes" id="UP000238426">
    <property type="component" value="Unassembled WGS sequence"/>
</dbReference>
<feature type="chain" id="PRO_5015672214" evidence="1">
    <location>
        <begin position="20"/>
        <end position="281"/>
    </location>
</feature>
<protein>
    <submittedName>
        <fullName evidence="2">Uncharacterized protein</fullName>
    </submittedName>
</protein>
<proteinExistence type="predicted"/>
<name>A0A2T1NDB9_9FLAO</name>
<feature type="signal peptide" evidence="1">
    <location>
        <begin position="1"/>
        <end position="19"/>
    </location>
</feature>
<dbReference type="RefSeq" id="WP_106462558.1">
    <property type="nucleotide sequence ID" value="NZ_PXOQ01000007.1"/>
</dbReference>
<comment type="caution">
    <text evidence="2">The sequence shown here is derived from an EMBL/GenBank/DDBJ whole genome shotgun (WGS) entry which is preliminary data.</text>
</comment>
<dbReference type="AlphaFoldDB" id="A0A2T1NDB9"/>
<sequence length="281" mass="30102">MKKLYITFSFVCIFSTAFSQVGINTDNPQQALHVGGPIETIRIDGLSSANNPNNLGPDSTTQVHIDDNGDLVLGTQTDNIEILFDSENYLIDGISPTTLINQTGGGFGYTTAGIPVGGTATSFTLTKNAIVEINYSVSWSVYKTANPSGRIDDEHARIVQTGLYFRRNNYLGPAVTFDVDGNPINDGPWCIDVNSSGTNCQEVGGMLAINGQFYNNGDGRNGEYENFHNTGSDYVKLGPGTYTAMFAAQLAVGDTGGTGAVKMYIGTGNDDIQIIAHYYQD</sequence>
<keyword evidence="1" id="KW-0732">Signal</keyword>
<organism evidence="2 3">
    <name type="scientific">Aurantibacter aestuarii</name>
    <dbReference type="NCBI Taxonomy" id="1266046"/>
    <lineage>
        <taxon>Bacteria</taxon>
        <taxon>Pseudomonadati</taxon>
        <taxon>Bacteroidota</taxon>
        <taxon>Flavobacteriia</taxon>
        <taxon>Flavobacteriales</taxon>
        <taxon>Flavobacteriaceae</taxon>
        <taxon>Aurantibacter</taxon>
    </lineage>
</organism>
<dbReference type="OrthoDB" id="1330243at2"/>